<reference evidence="3" key="1">
    <citation type="journal article" date="2020" name="Stud. Mycol.">
        <title>101 Dothideomycetes genomes: a test case for predicting lifestyles and emergence of pathogens.</title>
        <authorList>
            <person name="Haridas S."/>
            <person name="Albert R."/>
            <person name="Binder M."/>
            <person name="Bloem J."/>
            <person name="Labutti K."/>
            <person name="Salamov A."/>
            <person name="Andreopoulos B."/>
            <person name="Baker S."/>
            <person name="Barry K."/>
            <person name="Bills G."/>
            <person name="Bluhm B."/>
            <person name="Cannon C."/>
            <person name="Castanera R."/>
            <person name="Culley D."/>
            <person name="Daum C."/>
            <person name="Ezra D."/>
            <person name="Gonzalez J."/>
            <person name="Henrissat B."/>
            <person name="Kuo A."/>
            <person name="Liang C."/>
            <person name="Lipzen A."/>
            <person name="Lutzoni F."/>
            <person name="Magnuson J."/>
            <person name="Mondo S."/>
            <person name="Nolan M."/>
            <person name="Ohm R."/>
            <person name="Pangilinan J."/>
            <person name="Park H.-J."/>
            <person name="Ramirez L."/>
            <person name="Alfaro M."/>
            <person name="Sun H."/>
            <person name="Tritt A."/>
            <person name="Yoshinaga Y."/>
            <person name="Zwiers L.-H."/>
            <person name="Turgeon B."/>
            <person name="Goodwin S."/>
            <person name="Spatafora J."/>
            <person name="Crous P."/>
            <person name="Grigoriev I."/>
        </authorList>
    </citation>
    <scope>NUCLEOTIDE SEQUENCE</scope>
    <source>
        <strain evidence="3">CBS 122368</strain>
    </source>
</reference>
<keyword evidence="1" id="KW-1133">Transmembrane helix</keyword>
<keyword evidence="4" id="KW-1185">Reference proteome</keyword>
<dbReference type="PROSITE" id="PS51212">
    <property type="entry name" value="WSC"/>
    <property type="match status" value="1"/>
</dbReference>
<dbReference type="RefSeq" id="XP_033675900.1">
    <property type="nucleotide sequence ID" value="XM_033820545.1"/>
</dbReference>
<protein>
    <recommendedName>
        <fullName evidence="2">WSC domain-containing protein</fullName>
    </recommendedName>
</protein>
<proteinExistence type="predicted"/>
<feature type="transmembrane region" description="Helical" evidence="1">
    <location>
        <begin position="125"/>
        <end position="150"/>
    </location>
</feature>
<evidence type="ECO:0000313" key="3">
    <source>
        <dbReference type="EMBL" id="KAF2240896.1"/>
    </source>
</evidence>
<gene>
    <name evidence="3" type="ORF">BU26DRAFT_202014</name>
</gene>
<evidence type="ECO:0000256" key="1">
    <source>
        <dbReference type="SAM" id="Phobius"/>
    </source>
</evidence>
<feature type="transmembrane region" description="Helical" evidence="1">
    <location>
        <begin position="90"/>
        <end position="119"/>
    </location>
</feature>
<evidence type="ECO:0000259" key="2">
    <source>
        <dbReference type="PROSITE" id="PS51212"/>
    </source>
</evidence>
<dbReference type="InterPro" id="IPR002889">
    <property type="entry name" value="WSC_carb-bd"/>
</dbReference>
<evidence type="ECO:0000313" key="4">
    <source>
        <dbReference type="Proteomes" id="UP000800094"/>
    </source>
</evidence>
<sequence length="160" mass="17884">MDVRMCMEHCASYTWFGIIGEECLCGTAIQEKDNRIEPGNCSTPCPGSKDLEHLYACGGQSSITAYRHKDYLSRSAAPEKNWSSRTWKNLTWTFSATAFIMGYFFFTSICGSAFCFLWMPWTVENLASTLGALCLSIVLAITPMVVFFGIRGAMRHPDTV</sequence>
<feature type="domain" description="WSC" evidence="2">
    <location>
        <begin position="1"/>
        <end position="69"/>
    </location>
</feature>
<dbReference type="AlphaFoldDB" id="A0A6A6HS20"/>
<dbReference type="Pfam" id="PF01822">
    <property type="entry name" value="WSC"/>
    <property type="match status" value="1"/>
</dbReference>
<keyword evidence="1" id="KW-0812">Transmembrane</keyword>
<accession>A0A6A6HS20</accession>
<name>A0A6A6HS20_9PLEO</name>
<organism evidence="3 4">
    <name type="scientific">Trematosphaeria pertusa</name>
    <dbReference type="NCBI Taxonomy" id="390896"/>
    <lineage>
        <taxon>Eukaryota</taxon>
        <taxon>Fungi</taxon>
        <taxon>Dikarya</taxon>
        <taxon>Ascomycota</taxon>
        <taxon>Pezizomycotina</taxon>
        <taxon>Dothideomycetes</taxon>
        <taxon>Pleosporomycetidae</taxon>
        <taxon>Pleosporales</taxon>
        <taxon>Massarineae</taxon>
        <taxon>Trematosphaeriaceae</taxon>
        <taxon>Trematosphaeria</taxon>
    </lineage>
</organism>
<dbReference type="EMBL" id="ML987215">
    <property type="protein sequence ID" value="KAF2240896.1"/>
    <property type="molecule type" value="Genomic_DNA"/>
</dbReference>
<keyword evidence="1" id="KW-0472">Membrane</keyword>
<dbReference type="GeneID" id="54573875"/>
<dbReference type="Proteomes" id="UP000800094">
    <property type="component" value="Unassembled WGS sequence"/>
</dbReference>